<sequence length="214" mass="24815">METTMLLDQLNQSFSVVIKVSNEIESTLFFNKPKTEKWSVAEQLQHLSLSIAPINNLLSQPELLTKRWGASNRKSRDIQPFLNDYHKATSGLEWKAFPPFVPKIENESEKYAALHYTSDETKIQGFYTLTGNQIELLRDKFQITDSTEKQEIIETFKQQSDYLLTSSRKMDETQMDAIQLPLPYIGLVTLKEILYFTLNHTNHHFNAIQKQSVI</sequence>
<evidence type="ECO:0000313" key="3">
    <source>
        <dbReference type="Proteomes" id="UP000077013"/>
    </source>
</evidence>
<name>A0A167ITL3_9FLAO</name>
<keyword evidence="3" id="KW-1185">Reference proteome</keyword>
<dbReference type="SUPFAM" id="SSF109854">
    <property type="entry name" value="DinB/YfiT-like putative metalloenzymes"/>
    <property type="match status" value="1"/>
</dbReference>
<feature type="domain" description="DinB-like" evidence="1">
    <location>
        <begin position="29"/>
        <end position="206"/>
    </location>
</feature>
<dbReference type="AlphaFoldDB" id="A0A167ITL3"/>
<dbReference type="RefSeq" id="WP_068590175.1">
    <property type="nucleotide sequence ID" value="NZ_LRXL01000026.1"/>
</dbReference>
<dbReference type="Proteomes" id="UP000077013">
    <property type="component" value="Unassembled WGS sequence"/>
</dbReference>
<dbReference type="EMBL" id="LRXL01000026">
    <property type="protein sequence ID" value="OAB80005.1"/>
    <property type="molecule type" value="Genomic_DNA"/>
</dbReference>
<comment type="caution">
    <text evidence="2">The sequence shown here is derived from an EMBL/GenBank/DDBJ whole genome shotgun (WGS) entry which is preliminary data.</text>
</comment>
<proteinExistence type="predicted"/>
<accession>A0A167ITL3</accession>
<reference evidence="2 3" key="1">
    <citation type="submission" date="2016-02" db="EMBL/GenBank/DDBJ databases">
        <title>Ulvibacter sp. LPB0005, isolated from Thais luteostoma.</title>
        <authorList>
            <person name="Shin S.-K."/>
            <person name="Yi H."/>
        </authorList>
    </citation>
    <scope>NUCLEOTIDE SEQUENCE [LARGE SCALE GENOMIC DNA]</scope>
    <source>
        <strain evidence="2 3">LPB0005</strain>
    </source>
</reference>
<dbReference type="InterPro" id="IPR034660">
    <property type="entry name" value="DinB/YfiT-like"/>
</dbReference>
<dbReference type="Gene3D" id="1.20.120.450">
    <property type="entry name" value="dinb family like domain"/>
    <property type="match status" value="1"/>
</dbReference>
<protein>
    <recommendedName>
        <fullName evidence="1">DinB-like domain-containing protein</fullName>
    </recommendedName>
</protein>
<dbReference type="OrthoDB" id="954225at2"/>
<dbReference type="Pfam" id="PF12867">
    <property type="entry name" value="DinB_2"/>
    <property type="match status" value="1"/>
</dbReference>
<evidence type="ECO:0000259" key="1">
    <source>
        <dbReference type="Pfam" id="PF12867"/>
    </source>
</evidence>
<gene>
    <name evidence="2" type="ORF">ULVI_04505</name>
</gene>
<organism evidence="2 3">
    <name type="scientific">Cochleicola gelatinilyticus</name>
    <dbReference type="NCBI Taxonomy" id="1763537"/>
    <lineage>
        <taxon>Bacteria</taxon>
        <taxon>Pseudomonadati</taxon>
        <taxon>Bacteroidota</taxon>
        <taxon>Flavobacteriia</taxon>
        <taxon>Flavobacteriales</taxon>
        <taxon>Flavobacteriaceae</taxon>
        <taxon>Cochleicola</taxon>
    </lineage>
</organism>
<dbReference type="InterPro" id="IPR024775">
    <property type="entry name" value="DinB-like"/>
</dbReference>
<evidence type="ECO:0000313" key="2">
    <source>
        <dbReference type="EMBL" id="OAB80005.1"/>
    </source>
</evidence>